<organism evidence="1 2">
    <name type="scientific">Naganishia vaughanmartiniae</name>
    <dbReference type="NCBI Taxonomy" id="1424756"/>
    <lineage>
        <taxon>Eukaryota</taxon>
        <taxon>Fungi</taxon>
        <taxon>Dikarya</taxon>
        <taxon>Basidiomycota</taxon>
        <taxon>Agaricomycotina</taxon>
        <taxon>Tremellomycetes</taxon>
        <taxon>Filobasidiales</taxon>
        <taxon>Filobasidiaceae</taxon>
        <taxon>Naganishia</taxon>
    </lineage>
</organism>
<dbReference type="EMBL" id="JASBWU010000001">
    <property type="protein sequence ID" value="KAJ9125642.1"/>
    <property type="molecule type" value="Genomic_DNA"/>
</dbReference>
<accession>A0ACC2XSH0</accession>
<evidence type="ECO:0000313" key="2">
    <source>
        <dbReference type="Proteomes" id="UP001243375"/>
    </source>
</evidence>
<keyword evidence="2" id="KW-1185">Reference proteome</keyword>
<evidence type="ECO:0000313" key="1">
    <source>
        <dbReference type="EMBL" id="KAJ9125642.1"/>
    </source>
</evidence>
<proteinExistence type="predicted"/>
<reference evidence="1" key="1">
    <citation type="submission" date="2023-04" db="EMBL/GenBank/DDBJ databases">
        <title>Draft Genome sequencing of Naganishia species isolated from polar environments using Oxford Nanopore Technology.</title>
        <authorList>
            <person name="Leo P."/>
            <person name="Venkateswaran K."/>
        </authorList>
    </citation>
    <scope>NUCLEOTIDE SEQUENCE</scope>
    <source>
        <strain evidence="1">MNA-CCFEE 5425</strain>
    </source>
</reference>
<dbReference type="Proteomes" id="UP001243375">
    <property type="component" value="Unassembled WGS sequence"/>
</dbReference>
<comment type="caution">
    <text evidence="1">The sequence shown here is derived from an EMBL/GenBank/DDBJ whole genome shotgun (WGS) entry which is preliminary data.</text>
</comment>
<protein>
    <submittedName>
        <fullName evidence="1">Uncharacterized protein</fullName>
    </submittedName>
</protein>
<sequence>MADNDSVPIRINLKLPQYVFQLQEQDLSNLHEDAKKSLWEGIEKDGMCPAWSSKMAPYAKTLPSFLQPPSSDLIAKLEAKNEEELKKFDEKIKAAEESLGETDPSESMREKAGYLCQIGDKERALPAIDAAFEKTAGIGARIDLVLAKIRLAMFYNEKSRVETDIKEAQELIEKGGDWDRRNRLKVYRALHFLSIRNFKEAADLLIDSLSTYTASELMDYDEFVELTVLAAGIGCDRAAIKTKILASAEINALMPQMPVLTSLIKSLYDTKYAELFASLAEVEQQYLMPNPILAPHARYYVREMRVKAYTQILESYQSLTMERMSKAFGVSPSFIDADLSKFIANRRVSCVIDKVSGVITKTSGAQRNDKYSLYEQVLNAGDALLNGKRNFSDL</sequence>
<gene>
    <name evidence="1" type="ORF">QFC22_000604</name>
</gene>
<name>A0ACC2XSH0_9TREE</name>